<keyword evidence="1" id="KW-0732">Signal</keyword>
<evidence type="ECO:0000313" key="3">
    <source>
        <dbReference type="Proteomes" id="UP000188268"/>
    </source>
</evidence>
<feature type="signal peptide" evidence="1">
    <location>
        <begin position="1"/>
        <end position="28"/>
    </location>
</feature>
<protein>
    <submittedName>
        <fullName evidence="2">A/G-specific adenine DNA glycosylase-like protein</fullName>
    </submittedName>
</protein>
<dbReference type="Proteomes" id="UP000188268">
    <property type="component" value="Unassembled WGS sequence"/>
</dbReference>
<organism evidence="2 3">
    <name type="scientific">Corchorus capsularis</name>
    <name type="common">Jute</name>
    <dbReference type="NCBI Taxonomy" id="210143"/>
    <lineage>
        <taxon>Eukaryota</taxon>
        <taxon>Viridiplantae</taxon>
        <taxon>Streptophyta</taxon>
        <taxon>Embryophyta</taxon>
        <taxon>Tracheophyta</taxon>
        <taxon>Spermatophyta</taxon>
        <taxon>Magnoliopsida</taxon>
        <taxon>eudicotyledons</taxon>
        <taxon>Gunneridae</taxon>
        <taxon>Pentapetalae</taxon>
        <taxon>rosids</taxon>
        <taxon>malvids</taxon>
        <taxon>Malvales</taxon>
        <taxon>Malvaceae</taxon>
        <taxon>Grewioideae</taxon>
        <taxon>Apeibeae</taxon>
        <taxon>Corchorus</taxon>
    </lineage>
</organism>
<feature type="chain" id="PRO_5012458451" evidence="1">
    <location>
        <begin position="29"/>
        <end position="136"/>
    </location>
</feature>
<dbReference type="Gramene" id="OMO55144">
    <property type="protein sequence ID" value="OMO55144"/>
    <property type="gene ID" value="CCACVL1_27372"/>
</dbReference>
<evidence type="ECO:0000313" key="2">
    <source>
        <dbReference type="EMBL" id="OMO55144.1"/>
    </source>
</evidence>
<comment type="caution">
    <text evidence="2">The sequence shown here is derived from an EMBL/GenBank/DDBJ whole genome shotgun (WGS) entry which is preliminary data.</text>
</comment>
<reference evidence="2 3" key="1">
    <citation type="submission" date="2013-09" db="EMBL/GenBank/DDBJ databases">
        <title>Corchorus capsularis genome sequencing.</title>
        <authorList>
            <person name="Alam M."/>
            <person name="Haque M.S."/>
            <person name="Islam M.S."/>
            <person name="Emdad E.M."/>
            <person name="Islam M.M."/>
            <person name="Ahmed B."/>
            <person name="Halim A."/>
            <person name="Hossen Q.M.M."/>
            <person name="Hossain M.Z."/>
            <person name="Ahmed R."/>
            <person name="Khan M.M."/>
            <person name="Islam R."/>
            <person name="Rashid M.M."/>
            <person name="Khan S.A."/>
            <person name="Rahman M.S."/>
            <person name="Alam M."/>
        </authorList>
    </citation>
    <scope>NUCLEOTIDE SEQUENCE [LARGE SCALE GENOMIC DNA]</scope>
    <source>
        <strain evidence="3">cv. CVL-1</strain>
        <tissue evidence="2">Whole seedling</tissue>
    </source>
</reference>
<gene>
    <name evidence="2" type="ORF">CCACVL1_27372</name>
</gene>
<evidence type="ECO:0000256" key="1">
    <source>
        <dbReference type="SAM" id="SignalP"/>
    </source>
</evidence>
<sequence>MASSSKASAPIAALFLAFNLVFCTLVSSQIPPLFPGFPPQVSCPGGLLSASLCFSRAIGVITTNSNSTIGSNISPCCIYLRGLGTGTQLNTTATCICGIIRYVDAVLLPFISVNATTAAMNLATSCALPTNVTCST</sequence>
<proteinExistence type="predicted"/>
<name>A0A1R3GAN2_COCAP</name>
<dbReference type="AlphaFoldDB" id="A0A1R3GAN2"/>
<keyword evidence="3" id="KW-1185">Reference proteome</keyword>
<accession>A0A1R3GAN2</accession>
<dbReference type="EMBL" id="AWWV01014760">
    <property type="protein sequence ID" value="OMO55144.1"/>
    <property type="molecule type" value="Genomic_DNA"/>
</dbReference>